<dbReference type="PANTHER" id="PTHR43542:SF1">
    <property type="entry name" value="METHYLTRANSFERASE"/>
    <property type="match status" value="1"/>
</dbReference>
<keyword evidence="5" id="KW-1185">Reference proteome</keyword>
<gene>
    <name evidence="4" type="primary">rlmJ</name>
    <name evidence="4" type="ORF">F6B43_03910</name>
</gene>
<dbReference type="GO" id="GO:0003676">
    <property type="term" value="F:nucleic acid binding"/>
    <property type="evidence" value="ECO:0007669"/>
    <property type="project" value="InterPro"/>
</dbReference>
<dbReference type="EMBL" id="VYSA01000001">
    <property type="protein sequence ID" value="KAA9110792.1"/>
    <property type="molecule type" value="Genomic_DNA"/>
</dbReference>
<keyword evidence="2 4" id="KW-0808">Transferase</keyword>
<dbReference type="InterPro" id="IPR002052">
    <property type="entry name" value="DNA_methylase_N6_adenine_CS"/>
</dbReference>
<evidence type="ECO:0000313" key="5">
    <source>
        <dbReference type="Proteomes" id="UP000325827"/>
    </source>
</evidence>
<evidence type="ECO:0000256" key="1">
    <source>
        <dbReference type="ARBA" id="ARBA00022603"/>
    </source>
</evidence>
<feature type="compositionally biased region" description="Polar residues" evidence="3">
    <location>
        <begin position="1"/>
        <end position="35"/>
    </location>
</feature>
<dbReference type="OrthoDB" id="9803017at2"/>
<reference evidence="5" key="1">
    <citation type="submission" date="2019-09" db="EMBL/GenBank/DDBJ databases">
        <title>Mumia zhuanghuii sp. nov. isolated from the intestinal contents of plateau pika (Ochotona curzoniae) in the Qinghai-Tibet plateau of China.</title>
        <authorList>
            <person name="Tian Z."/>
        </authorList>
    </citation>
    <scope>NUCLEOTIDE SEQUENCE [LARGE SCALE GENOMIC DNA]</scope>
    <source>
        <strain evidence="5">JCM 30598</strain>
    </source>
</reference>
<dbReference type="GO" id="GO:0031167">
    <property type="term" value="P:rRNA methylation"/>
    <property type="evidence" value="ECO:0007669"/>
    <property type="project" value="InterPro"/>
</dbReference>
<name>A0A5J5J459_9MICO</name>
<keyword evidence="1 4" id="KW-0489">Methyltransferase</keyword>
<dbReference type="Proteomes" id="UP000325827">
    <property type="component" value="Unassembled WGS sequence"/>
</dbReference>
<dbReference type="InterPro" id="IPR004398">
    <property type="entry name" value="RNA_MeTrfase_RsmD"/>
</dbReference>
<organism evidence="4 5">
    <name type="scientific">Microbacterium rhizomatis</name>
    <dbReference type="NCBI Taxonomy" id="1631477"/>
    <lineage>
        <taxon>Bacteria</taxon>
        <taxon>Bacillati</taxon>
        <taxon>Actinomycetota</taxon>
        <taxon>Actinomycetes</taxon>
        <taxon>Micrococcales</taxon>
        <taxon>Microbacteriaceae</taxon>
        <taxon>Microbacterium</taxon>
    </lineage>
</organism>
<dbReference type="Gene3D" id="3.40.50.150">
    <property type="entry name" value="Vaccinia Virus protein VP39"/>
    <property type="match status" value="1"/>
</dbReference>
<protein>
    <submittedName>
        <fullName evidence="4">23S rRNA (Adenine(2030)-N(6))-methyltransferase RlmJ</fullName>
    </submittedName>
</protein>
<evidence type="ECO:0000313" key="4">
    <source>
        <dbReference type="EMBL" id="KAA9110792.1"/>
    </source>
</evidence>
<dbReference type="AlphaFoldDB" id="A0A5J5J459"/>
<accession>A0A5J5J459</accession>
<dbReference type="GO" id="GO:0008168">
    <property type="term" value="F:methyltransferase activity"/>
    <property type="evidence" value="ECO:0007669"/>
    <property type="project" value="UniProtKB-KW"/>
</dbReference>
<dbReference type="Pfam" id="PF03602">
    <property type="entry name" value="Cons_hypoth95"/>
    <property type="match status" value="1"/>
</dbReference>
<feature type="region of interest" description="Disordered" evidence="3">
    <location>
        <begin position="1"/>
        <end position="42"/>
    </location>
</feature>
<evidence type="ECO:0000256" key="3">
    <source>
        <dbReference type="SAM" id="MobiDB-lite"/>
    </source>
</evidence>
<dbReference type="PANTHER" id="PTHR43542">
    <property type="entry name" value="METHYLTRANSFERASE"/>
    <property type="match status" value="1"/>
</dbReference>
<dbReference type="CDD" id="cd02440">
    <property type="entry name" value="AdoMet_MTases"/>
    <property type="match status" value="1"/>
</dbReference>
<dbReference type="InterPro" id="IPR029063">
    <property type="entry name" value="SAM-dependent_MTases_sf"/>
</dbReference>
<comment type="caution">
    <text evidence="4">The sequence shown here is derived from an EMBL/GenBank/DDBJ whole genome shotgun (WGS) entry which is preliminary data.</text>
</comment>
<dbReference type="SUPFAM" id="SSF53335">
    <property type="entry name" value="S-adenosyl-L-methionine-dependent methyltransferases"/>
    <property type="match status" value="1"/>
</dbReference>
<evidence type="ECO:0000256" key="2">
    <source>
        <dbReference type="ARBA" id="ARBA00022679"/>
    </source>
</evidence>
<sequence>MFGPTWTASGPSTPTRRASAPNCASSRGCATSARPTKTRPRRPHDLVTRIIAGRAGSVTLEVPDAGTRPTSDRVRESLFGALESIDALRGAEVLDLYAGSGALALEAMSRGAASADLVEKTPKAAAAAERNAARVAKSLGSAAGPMRVHRASVELFLRAARGPYSLVFIDPPYDLAESELTGALIALGPSLHADAIVIVERARRSPAPDWNAADLHALRDRRYGDTTLWWGQPRPVSQSR</sequence>
<dbReference type="PROSITE" id="PS00092">
    <property type="entry name" value="N6_MTASE"/>
    <property type="match status" value="1"/>
</dbReference>
<proteinExistence type="predicted"/>